<feature type="domain" description="IrrE N-terminal-like" evidence="1">
    <location>
        <begin position="134"/>
        <end position="196"/>
    </location>
</feature>
<dbReference type="OrthoDB" id="9816277at2"/>
<evidence type="ECO:0000313" key="2">
    <source>
        <dbReference type="EMBL" id="AFY97137.1"/>
    </source>
</evidence>
<keyword evidence="3" id="KW-1185">Reference proteome</keyword>
<dbReference type="HOGENOM" id="CLU_1198174_0_0_3"/>
<dbReference type="KEGG" id="cmp:Cha6605_6314"/>
<accession>K9UPX9</accession>
<geneLocation type="plasmid" evidence="2 3">
    <name>pCHA6605.01</name>
</geneLocation>
<protein>
    <submittedName>
        <fullName evidence="2">Putative Zn peptidase</fullName>
    </submittedName>
</protein>
<dbReference type="RefSeq" id="WP_015329021.1">
    <property type="nucleotide sequence ID" value="NC_020053.1"/>
</dbReference>
<dbReference type="AlphaFoldDB" id="K9UPX9"/>
<evidence type="ECO:0000259" key="1">
    <source>
        <dbReference type="Pfam" id="PF06114"/>
    </source>
</evidence>
<dbReference type="eggNOG" id="COG2856">
    <property type="taxonomic scope" value="Bacteria"/>
</dbReference>
<dbReference type="EMBL" id="CP003601">
    <property type="protein sequence ID" value="AFY97137.1"/>
    <property type="molecule type" value="Genomic_DNA"/>
</dbReference>
<sequence length="220" mass="25446">MTIIKPLGYIGKQEITATADRLLAQIEASAIPPKWPQVADRAADFLQLDIQWERFDPVRDGVVAAKIYPDTKEIYLNEAFPLIVDSSGFYQSTLAHEIGYWLLHVDSDNVDIPATESDRERVFLCRNLDEQIIKVRHEKTPEEWREWQAQYFASCLLMPVNQLEEVRQGRNLTNWQHLKAIADELGVTISNLCNRLQDLEYIQKTSNSNRLYPGKKMRCP</sequence>
<dbReference type="InterPro" id="IPR010359">
    <property type="entry name" value="IrrE_HExxH"/>
</dbReference>
<name>K9UPX9_CHAP6</name>
<dbReference type="PANTHER" id="PTHR43236">
    <property type="entry name" value="ANTITOXIN HIGA1"/>
    <property type="match status" value="1"/>
</dbReference>
<keyword evidence="2" id="KW-0614">Plasmid</keyword>
<dbReference type="Proteomes" id="UP000010366">
    <property type="component" value="Plasmid pCHA6605.01"/>
</dbReference>
<dbReference type="InterPro" id="IPR052345">
    <property type="entry name" value="Rad_response_metalloprotease"/>
</dbReference>
<proteinExistence type="predicted"/>
<dbReference type="PANTHER" id="PTHR43236:SF1">
    <property type="entry name" value="BLL7220 PROTEIN"/>
    <property type="match status" value="1"/>
</dbReference>
<organism evidence="2 3">
    <name type="scientific">Chamaesiphon minutus (strain ATCC 27169 / PCC 6605)</name>
    <dbReference type="NCBI Taxonomy" id="1173020"/>
    <lineage>
        <taxon>Bacteria</taxon>
        <taxon>Bacillati</taxon>
        <taxon>Cyanobacteriota</taxon>
        <taxon>Cyanophyceae</taxon>
        <taxon>Gomontiellales</taxon>
        <taxon>Chamaesiphonaceae</taxon>
        <taxon>Chamaesiphon</taxon>
    </lineage>
</organism>
<reference evidence="2 3" key="1">
    <citation type="submission" date="2012-05" db="EMBL/GenBank/DDBJ databases">
        <title>Noncontiguous Finished plasmid 1 of genome of Chamaesiphon sp. PCC 6605.</title>
        <authorList>
            <consortium name="US DOE Joint Genome Institute"/>
            <person name="Gugger M."/>
            <person name="Coursin T."/>
            <person name="Rippka R."/>
            <person name="Tandeau De Marsac N."/>
            <person name="Huntemann M."/>
            <person name="Wei C.-L."/>
            <person name="Han J."/>
            <person name="Detter J.C."/>
            <person name="Han C."/>
            <person name="Tapia R."/>
            <person name="Chen A."/>
            <person name="Kyrpides N."/>
            <person name="Mavromatis K."/>
            <person name="Markowitz V."/>
            <person name="Szeto E."/>
            <person name="Ivanova N."/>
            <person name="Pagani I."/>
            <person name="Pati A."/>
            <person name="Goodwin L."/>
            <person name="Nordberg H.P."/>
            <person name="Cantor M.N."/>
            <person name="Hua S.X."/>
            <person name="Woyke T."/>
            <person name="Kerfeld C.A."/>
        </authorList>
    </citation>
    <scope>NUCLEOTIDE SEQUENCE [LARGE SCALE GENOMIC DNA]</scope>
    <source>
        <strain evidence="3">ATCC 27169 / PCC 6605</strain>
        <plasmid evidence="3">Plasmid pCHA6605.01</plasmid>
    </source>
</reference>
<dbReference type="Pfam" id="PF06114">
    <property type="entry name" value="Peptidase_M78"/>
    <property type="match status" value="1"/>
</dbReference>
<evidence type="ECO:0000313" key="3">
    <source>
        <dbReference type="Proteomes" id="UP000010366"/>
    </source>
</evidence>
<gene>
    <name evidence="2" type="ORF">Cha6605_6314</name>
</gene>